<sequence>MAEEIDSLLGILSGALLSSLKANDHPLDFMIPLNDDATAKRMQKELEEEIQVLIKLWETYGKRYNLHIVCPPKNNRSKGVQITYEIEVLTDAGPSHITELPMRASTLDPSSLQRFYACRDRIIEETVNAYPPVLYKLQEIARGETPPPPDKVILPVS</sequence>
<proteinExistence type="predicted"/>
<evidence type="ECO:0000313" key="2">
    <source>
        <dbReference type="Proteomes" id="UP000177349"/>
    </source>
</evidence>
<protein>
    <submittedName>
        <fullName evidence="1">Uncharacterized protein</fullName>
    </submittedName>
</protein>
<organism evidence="1 2">
    <name type="scientific">Candidatus Komeilibacteria bacterium RIFCSPLOWO2_01_FULL_53_11</name>
    <dbReference type="NCBI Taxonomy" id="1798552"/>
    <lineage>
        <taxon>Bacteria</taxon>
        <taxon>Candidatus Komeiliibacteriota</taxon>
    </lineage>
</organism>
<dbReference type="Proteomes" id="UP000177349">
    <property type="component" value="Unassembled WGS sequence"/>
</dbReference>
<dbReference type="AlphaFoldDB" id="A0A1G2BU50"/>
<comment type="caution">
    <text evidence="1">The sequence shown here is derived from an EMBL/GenBank/DDBJ whole genome shotgun (WGS) entry which is preliminary data.</text>
</comment>
<name>A0A1G2BU50_9BACT</name>
<accession>A0A1G2BU50</accession>
<reference evidence="1 2" key="1">
    <citation type="journal article" date="2016" name="Nat. Commun.">
        <title>Thousands of microbial genomes shed light on interconnected biogeochemical processes in an aquifer system.</title>
        <authorList>
            <person name="Anantharaman K."/>
            <person name="Brown C.T."/>
            <person name="Hug L.A."/>
            <person name="Sharon I."/>
            <person name="Castelle C.J."/>
            <person name="Probst A.J."/>
            <person name="Thomas B.C."/>
            <person name="Singh A."/>
            <person name="Wilkins M.J."/>
            <person name="Karaoz U."/>
            <person name="Brodie E.L."/>
            <person name="Williams K.H."/>
            <person name="Hubbard S.S."/>
            <person name="Banfield J.F."/>
        </authorList>
    </citation>
    <scope>NUCLEOTIDE SEQUENCE [LARGE SCALE GENOMIC DNA]</scope>
</reference>
<evidence type="ECO:0000313" key="1">
    <source>
        <dbReference type="EMBL" id="OGY92674.1"/>
    </source>
</evidence>
<dbReference type="EMBL" id="MHKN01000013">
    <property type="protein sequence ID" value="OGY92674.1"/>
    <property type="molecule type" value="Genomic_DNA"/>
</dbReference>
<gene>
    <name evidence="1" type="ORF">A3B31_00430</name>
</gene>